<dbReference type="Gene3D" id="1.20.1260.10">
    <property type="match status" value="1"/>
</dbReference>
<dbReference type="InterPro" id="IPR009040">
    <property type="entry name" value="Ferritin-like_diiron"/>
</dbReference>
<dbReference type="PANTHER" id="PTHR11431:SF127">
    <property type="entry name" value="BACTERIAL NON-HEME FERRITIN"/>
    <property type="match status" value="1"/>
</dbReference>
<feature type="binding site" evidence="7">
    <location>
        <position position="98"/>
    </location>
    <ligand>
        <name>Fe cation</name>
        <dbReference type="ChEBI" id="CHEBI:24875"/>
        <label>1</label>
    </ligand>
</feature>
<evidence type="ECO:0000259" key="9">
    <source>
        <dbReference type="PROSITE" id="PS50905"/>
    </source>
</evidence>
<dbReference type="PROSITE" id="PS50905">
    <property type="entry name" value="FERRITIN_LIKE"/>
    <property type="match status" value="1"/>
</dbReference>
<feature type="domain" description="Ferritin-like diiron" evidence="9">
    <location>
        <begin position="4"/>
        <end position="149"/>
    </location>
</feature>
<dbReference type="InterPro" id="IPR012347">
    <property type="entry name" value="Ferritin-like"/>
</dbReference>
<dbReference type="GO" id="GO:0016491">
    <property type="term" value="F:oxidoreductase activity"/>
    <property type="evidence" value="ECO:0007669"/>
    <property type="project" value="UniProtKB-KW"/>
</dbReference>
<comment type="subcellular location">
    <subcellularLocation>
        <location evidence="8">Cytoplasm</location>
    </subcellularLocation>
</comment>
<dbReference type="GO" id="GO:0008199">
    <property type="term" value="F:ferric iron binding"/>
    <property type="evidence" value="ECO:0007669"/>
    <property type="project" value="InterPro"/>
</dbReference>
<comment type="catalytic activity">
    <reaction evidence="8">
        <text>4 Fe(2+) + O2 + 6 H2O = 4 iron(III) oxide-hydroxide + 12 H(+)</text>
        <dbReference type="Rhea" id="RHEA:11972"/>
        <dbReference type="ChEBI" id="CHEBI:15377"/>
        <dbReference type="ChEBI" id="CHEBI:15378"/>
        <dbReference type="ChEBI" id="CHEBI:15379"/>
        <dbReference type="ChEBI" id="CHEBI:29033"/>
        <dbReference type="ChEBI" id="CHEBI:78619"/>
        <dbReference type="EC" id="1.16.3.2"/>
    </reaction>
</comment>
<dbReference type="GO" id="GO:0008198">
    <property type="term" value="F:ferrous iron binding"/>
    <property type="evidence" value="ECO:0007669"/>
    <property type="project" value="TreeGrafter"/>
</dbReference>
<organism evidence="10 11">
    <name type="scientific">Pedobacter cryoconitis</name>
    <dbReference type="NCBI Taxonomy" id="188932"/>
    <lineage>
        <taxon>Bacteria</taxon>
        <taxon>Pseudomonadati</taxon>
        <taxon>Bacteroidota</taxon>
        <taxon>Sphingobacteriia</taxon>
        <taxon>Sphingobacteriales</taxon>
        <taxon>Sphingobacteriaceae</taxon>
        <taxon>Pedobacter</taxon>
    </lineage>
</organism>
<feature type="binding site" evidence="7">
    <location>
        <position position="131"/>
    </location>
    <ligand>
        <name>Fe cation</name>
        <dbReference type="ChEBI" id="CHEBI:24875"/>
        <label>1</label>
    </ligand>
</feature>
<feature type="binding site" evidence="7">
    <location>
        <position position="54"/>
    </location>
    <ligand>
        <name>Fe cation</name>
        <dbReference type="ChEBI" id="CHEBI:24875"/>
        <label>1</label>
    </ligand>
</feature>
<dbReference type="GO" id="GO:0006826">
    <property type="term" value="P:iron ion transport"/>
    <property type="evidence" value="ECO:0007669"/>
    <property type="project" value="InterPro"/>
</dbReference>
<dbReference type="GO" id="GO:0005737">
    <property type="term" value="C:cytoplasm"/>
    <property type="evidence" value="ECO:0007669"/>
    <property type="project" value="UniProtKB-SubCell"/>
</dbReference>
<evidence type="ECO:0000313" key="10">
    <source>
        <dbReference type="EMBL" id="MBB6499883.1"/>
    </source>
</evidence>
<keyword evidence="8" id="KW-0963">Cytoplasm</keyword>
<dbReference type="SUPFAM" id="SSF47240">
    <property type="entry name" value="Ferritin-like"/>
    <property type="match status" value="1"/>
</dbReference>
<evidence type="ECO:0000256" key="6">
    <source>
        <dbReference type="ARBA" id="ARBA00054546"/>
    </source>
</evidence>
<keyword evidence="3 7" id="KW-0479">Metal-binding</keyword>
<dbReference type="GO" id="GO:0006879">
    <property type="term" value="P:intracellular iron ion homeostasis"/>
    <property type="evidence" value="ECO:0007669"/>
    <property type="project" value="UniProtKB-KW"/>
</dbReference>
<comment type="function">
    <text evidence="6">May alleviate iron toxicity in the presence of oxygen.</text>
</comment>
<dbReference type="Pfam" id="PF00210">
    <property type="entry name" value="Ferritin"/>
    <property type="match status" value="1"/>
</dbReference>
<dbReference type="AlphaFoldDB" id="A0A7X0J2V1"/>
<feature type="binding site" evidence="7">
    <location>
        <position position="21"/>
    </location>
    <ligand>
        <name>Fe cation</name>
        <dbReference type="ChEBI" id="CHEBI:24875"/>
        <label>1</label>
    </ligand>
</feature>
<dbReference type="GO" id="GO:0042802">
    <property type="term" value="F:identical protein binding"/>
    <property type="evidence" value="ECO:0007669"/>
    <property type="project" value="UniProtKB-ARBA"/>
</dbReference>
<dbReference type="RefSeq" id="WP_184624611.1">
    <property type="nucleotide sequence ID" value="NZ_JACHCC010000005.1"/>
</dbReference>
<dbReference type="FunFam" id="1.20.1260.10:FF:000001">
    <property type="entry name" value="Non-heme ferritin"/>
    <property type="match status" value="1"/>
</dbReference>
<comment type="similarity">
    <text evidence="1 8">Belongs to the ferritin family. Prokaryotic subfamily.</text>
</comment>
<evidence type="ECO:0000256" key="5">
    <source>
        <dbReference type="ARBA" id="ARBA00023004"/>
    </source>
</evidence>
<proteinExistence type="inferred from homology"/>
<evidence type="ECO:0000256" key="8">
    <source>
        <dbReference type="RuleBase" id="RU361145"/>
    </source>
</evidence>
<dbReference type="CDD" id="cd01055">
    <property type="entry name" value="Nonheme_Ferritin"/>
    <property type="match status" value="1"/>
</dbReference>
<name>A0A7X0J2V1_9SPHI</name>
<evidence type="ECO:0000256" key="7">
    <source>
        <dbReference type="PIRSR" id="PIRSR601519-1"/>
    </source>
</evidence>
<dbReference type="InterPro" id="IPR009078">
    <property type="entry name" value="Ferritin-like_SF"/>
</dbReference>
<feature type="binding site" evidence="7">
    <location>
        <position position="57"/>
    </location>
    <ligand>
        <name>Fe cation</name>
        <dbReference type="ChEBI" id="CHEBI:24875"/>
        <label>1</label>
    </ligand>
</feature>
<dbReference type="EC" id="1.16.3.2" evidence="8"/>
<evidence type="ECO:0000256" key="4">
    <source>
        <dbReference type="ARBA" id="ARBA00023002"/>
    </source>
</evidence>
<dbReference type="EMBL" id="JACHCC010000005">
    <property type="protein sequence ID" value="MBB6499883.1"/>
    <property type="molecule type" value="Genomic_DNA"/>
</dbReference>
<keyword evidence="2 8" id="KW-0409">Iron storage</keyword>
<evidence type="ECO:0000313" key="11">
    <source>
        <dbReference type="Proteomes" id="UP000521017"/>
    </source>
</evidence>
<dbReference type="InterPro" id="IPR008331">
    <property type="entry name" value="Ferritin_DPS_dom"/>
</dbReference>
<sequence length="183" mass="20701">MDTNRLSKTLAAGLNTQMTKEAAAAQIYLSYASWASSEGYDGISNFLFRHANEERSHMMKILEYILQRGAKVKIEAIPAPPEDPTNVQDCFSKVFESEIDNTKAIYKLVKMSLEEEDWATWNFMQWFVKEQTEEETMAMNLLDKIKIAGGVKASGDALYELDRDLKDTPDDATLAETKTTENP</sequence>
<gene>
    <name evidence="10" type="ORF">HDF25_002027</name>
</gene>
<comment type="caution">
    <text evidence="10">The sequence shown here is derived from an EMBL/GenBank/DDBJ whole genome shotgun (WGS) entry which is preliminary data.</text>
</comment>
<accession>A0A7X0J2V1</accession>
<keyword evidence="5 7" id="KW-0408">Iron</keyword>
<dbReference type="PANTHER" id="PTHR11431">
    <property type="entry name" value="FERRITIN"/>
    <property type="match status" value="1"/>
</dbReference>
<evidence type="ECO:0000256" key="2">
    <source>
        <dbReference type="ARBA" id="ARBA00022434"/>
    </source>
</evidence>
<reference evidence="10 11" key="1">
    <citation type="submission" date="2020-08" db="EMBL/GenBank/DDBJ databases">
        <title>Genomic Encyclopedia of Type Strains, Phase IV (KMG-V): Genome sequencing to study the core and pangenomes of soil and plant-associated prokaryotes.</title>
        <authorList>
            <person name="Whitman W."/>
        </authorList>
    </citation>
    <scope>NUCLEOTIDE SEQUENCE [LARGE SCALE GENOMIC DNA]</scope>
    <source>
        <strain evidence="10 11">M2T3</strain>
    </source>
</reference>
<comment type="function">
    <text evidence="8">Iron-storage protein.</text>
</comment>
<protein>
    <recommendedName>
        <fullName evidence="8">Ferritin</fullName>
        <ecNumber evidence="8">1.16.3.2</ecNumber>
    </recommendedName>
</protein>
<dbReference type="Proteomes" id="UP000521017">
    <property type="component" value="Unassembled WGS sequence"/>
</dbReference>
<keyword evidence="4 10" id="KW-0560">Oxidoreductase</keyword>
<evidence type="ECO:0000256" key="1">
    <source>
        <dbReference type="ARBA" id="ARBA00006950"/>
    </source>
</evidence>
<dbReference type="InterPro" id="IPR001519">
    <property type="entry name" value="Ferritin"/>
</dbReference>
<dbReference type="InterPro" id="IPR041719">
    <property type="entry name" value="Ferritin_prok"/>
</dbReference>
<evidence type="ECO:0000256" key="3">
    <source>
        <dbReference type="ARBA" id="ARBA00022723"/>
    </source>
</evidence>